<dbReference type="OrthoDB" id="268593at2759"/>
<dbReference type="PANTHER" id="PTHR23426:SF65">
    <property type="entry name" value="FERREDOXIN-2, MITOCHONDRIAL"/>
    <property type="match status" value="1"/>
</dbReference>
<evidence type="ECO:0000259" key="7">
    <source>
        <dbReference type="PROSITE" id="PS51085"/>
    </source>
</evidence>
<evidence type="ECO:0000256" key="4">
    <source>
        <dbReference type="ARBA" id="ARBA00023004"/>
    </source>
</evidence>
<dbReference type="EMBL" id="NIVC01001344">
    <property type="protein sequence ID" value="PAA69141.1"/>
    <property type="molecule type" value="Genomic_DNA"/>
</dbReference>
<dbReference type="InterPro" id="IPR001055">
    <property type="entry name" value="Adrenodoxin-like"/>
</dbReference>
<evidence type="ECO:0000256" key="2">
    <source>
        <dbReference type="ARBA" id="ARBA00022714"/>
    </source>
</evidence>
<evidence type="ECO:0000256" key="1">
    <source>
        <dbReference type="ARBA" id="ARBA00010914"/>
    </source>
</evidence>
<feature type="domain" description="2Fe-2S ferredoxin-type" evidence="7">
    <location>
        <begin position="51"/>
        <end position="153"/>
    </location>
</feature>
<name>A0A267F5V2_9PLAT</name>
<keyword evidence="4" id="KW-0408">Iron</keyword>
<organism evidence="8 9">
    <name type="scientific">Macrostomum lignano</name>
    <dbReference type="NCBI Taxonomy" id="282301"/>
    <lineage>
        <taxon>Eukaryota</taxon>
        <taxon>Metazoa</taxon>
        <taxon>Spiralia</taxon>
        <taxon>Lophotrochozoa</taxon>
        <taxon>Platyhelminthes</taxon>
        <taxon>Rhabditophora</taxon>
        <taxon>Macrostomorpha</taxon>
        <taxon>Macrostomida</taxon>
        <taxon>Macrostomidae</taxon>
        <taxon>Macrostomum</taxon>
    </lineage>
</organism>
<gene>
    <name evidence="8" type="ORF">BOX15_Mlig006781g1</name>
</gene>
<dbReference type="SUPFAM" id="SSF54292">
    <property type="entry name" value="2Fe-2S ferredoxin-like"/>
    <property type="match status" value="1"/>
</dbReference>
<comment type="cofactor">
    <cofactor evidence="6">
        <name>[2Fe-2S] cluster</name>
        <dbReference type="ChEBI" id="CHEBI:190135"/>
    </cofactor>
</comment>
<dbReference type="InterPro" id="IPR012675">
    <property type="entry name" value="Beta-grasp_dom_sf"/>
</dbReference>
<evidence type="ECO:0000313" key="9">
    <source>
        <dbReference type="Proteomes" id="UP000215902"/>
    </source>
</evidence>
<keyword evidence="5" id="KW-0411">Iron-sulfur</keyword>
<dbReference type="InterPro" id="IPR036010">
    <property type="entry name" value="2Fe-2S_ferredoxin-like_sf"/>
</dbReference>
<dbReference type="PANTHER" id="PTHR23426">
    <property type="entry name" value="FERREDOXIN/ADRENODOXIN"/>
    <property type="match status" value="1"/>
</dbReference>
<dbReference type="GO" id="GO:0046872">
    <property type="term" value="F:metal ion binding"/>
    <property type="evidence" value="ECO:0007669"/>
    <property type="project" value="UniProtKB-KW"/>
</dbReference>
<dbReference type="InterPro" id="IPR001041">
    <property type="entry name" value="2Fe-2S_ferredoxin-type"/>
</dbReference>
<dbReference type="GO" id="GO:0051537">
    <property type="term" value="F:2 iron, 2 sulfur cluster binding"/>
    <property type="evidence" value="ECO:0007669"/>
    <property type="project" value="UniProtKB-KW"/>
</dbReference>
<keyword evidence="9" id="KW-1185">Reference proteome</keyword>
<comment type="caution">
    <text evidence="8">The sequence shown here is derived from an EMBL/GenBank/DDBJ whole genome shotgun (WGS) entry which is preliminary data.</text>
</comment>
<dbReference type="Proteomes" id="UP000215902">
    <property type="component" value="Unassembled WGS sequence"/>
</dbReference>
<keyword evidence="2" id="KW-0001">2Fe-2S</keyword>
<dbReference type="GO" id="GO:0140647">
    <property type="term" value="P:P450-containing electron transport chain"/>
    <property type="evidence" value="ECO:0007669"/>
    <property type="project" value="InterPro"/>
</dbReference>
<dbReference type="GO" id="GO:0005739">
    <property type="term" value="C:mitochondrion"/>
    <property type="evidence" value="ECO:0007669"/>
    <property type="project" value="TreeGrafter"/>
</dbReference>
<evidence type="ECO:0000256" key="5">
    <source>
        <dbReference type="ARBA" id="ARBA00023014"/>
    </source>
</evidence>
<proteinExistence type="inferred from homology"/>
<dbReference type="GO" id="GO:0009055">
    <property type="term" value="F:electron transfer activity"/>
    <property type="evidence" value="ECO:0007669"/>
    <property type="project" value="TreeGrafter"/>
</dbReference>
<reference evidence="8 9" key="1">
    <citation type="submission" date="2017-06" db="EMBL/GenBank/DDBJ databases">
        <title>A platform for efficient transgenesis in Macrostomum lignano, a flatworm model organism for stem cell research.</title>
        <authorList>
            <person name="Berezikov E."/>
        </authorList>
    </citation>
    <scope>NUCLEOTIDE SEQUENCE [LARGE SCALE GENOMIC DNA]</scope>
    <source>
        <strain evidence="8">DV1</strain>
        <tissue evidence="8">Whole organism</tissue>
    </source>
</reference>
<feature type="non-terminal residue" evidence="8">
    <location>
        <position position="1"/>
    </location>
</feature>
<evidence type="ECO:0000256" key="3">
    <source>
        <dbReference type="ARBA" id="ARBA00022723"/>
    </source>
</evidence>
<dbReference type="PROSITE" id="PS51085">
    <property type="entry name" value="2FE2S_FER_2"/>
    <property type="match status" value="1"/>
</dbReference>
<dbReference type="Pfam" id="PF00111">
    <property type="entry name" value="Fer2"/>
    <property type="match status" value="1"/>
</dbReference>
<dbReference type="AlphaFoldDB" id="A0A267F5V2"/>
<accession>A0A267F5V2</accession>
<dbReference type="STRING" id="282301.A0A267F5V2"/>
<dbReference type="PRINTS" id="PR00355">
    <property type="entry name" value="ADRENODOXIN"/>
</dbReference>
<keyword evidence="3" id="KW-0479">Metal-binding</keyword>
<evidence type="ECO:0000313" key="8">
    <source>
        <dbReference type="EMBL" id="PAA69141.1"/>
    </source>
</evidence>
<dbReference type="Gene3D" id="3.10.20.30">
    <property type="match status" value="1"/>
</dbReference>
<sequence>LPRLLLPAAAPSGCFCNSNWALVRKPVAAATAAAYSSSSTAPADAPAGPPVSVTVIDKSGKEHQVSGQSGENLLRLLQRYELPVEGACEASLACCTCHVYVDAPDSADLSSVTEAEEDMLDMAPFLRENSRLSCQIVLAAGLDGMRVTLPQATRNFYVDGHVPKPH</sequence>
<evidence type="ECO:0000256" key="6">
    <source>
        <dbReference type="ARBA" id="ARBA00034078"/>
    </source>
</evidence>
<protein>
    <recommendedName>
        <fullName evidence="7">2Fe-2S ferredoxin-type domain-containing protein</fullName>
    </recommendedName>
</protein>
<comment type="similarity">
    <text evidence="1">Belongs to the adrenodoxin/putidaredoxin family.</text>
</comment>